<reference evidence="3 4" key="1">
    <citation type="submission" date="2024-04" db="EMBL/GenBank/DDBJ databases">
        <title>Novel genus in family Flammeovirgaceae.</title>
        <authorList>
            <person name="Nguyen T.H."/>
            <person name="Vuong T.Q."/>
            <person name="Le H."/>
            <person name="Kim S.-G."/>
        </authorList>
    </citation>
    <scope>NUCLEOTIDE SEQUENCE [LARGE SCALE GENOMIC DNA]</scope>
    <source>
        <strain evidence="3 4">JCM 23209</strain>
    </source>
</reference>
<accession>A0AAW9S3B6</accession>
<dbReference type="PANTHER" id="PTHR48027">
    <property type="entry name" value="HETEROGENEOUS NUCLEAR RIBONUCLEOPROTEIN 87F-RELATED"/>
    <property type="match status" value="1"/>
</dbReference>
<dbReference type="InterPro" id="IPR052462">
    <property type="entry name" value="SLIRP/GR-RBP-like"/>
</dbReference>
<gene>
    <name evidence="3" type="ORF">AAG747_22070</name>
</gene>
<dbReference type="EMBL" id="JBDKWZ010000015">
    <property type="protein sequence ID" value="MEN7550622.1"/>
    <property type="molecule type" value="Genomic_DNA"/>
</dbReference>
<proteinExistence type="predicted"/>
<evidence type="ECO:0000259" key="2">
    <source>
        <dbReference type="PROSITE" id="PS50102"/>
    </source>
</evidence>
<sequence length="92" mass="10717">MNIFVAKLSADTSSEDLHDLFSQYGEVTSAKVIKDRETGFSKKYGFVEMENDDEAQTAIDELNDTDYDGSQIVVKKARPREQRERRDFNRRY</sequence>
<feature type="domain" description="RRM" evidence="2">
    <location>
        <begin position="1"/>
        <end position="79"/>
    </location>
</feature>
<keyword evidence="4" id="KW-1185">Reference proteome</keyword>
<keyword evidence="1" id="KW-0694">RNA-binding</keyword>
<dbReference type="InterPro" id="IPR000504">
    <property type="entry name" value="RRM_dom"/>
</dbReference>
<evidence type="ECO:0000313" key="3">
    <source>
        <dbReference type="EMBL" id="MEN7550622.1"/>
    </source>
</evidence>
<dbReference type="SMART" id="SM00360">
    <property type="entry name" value="RRM"/>
    <property type="match status" value="1"/>
</dbReference>
<comment type="caution">
    <text evidence="3">The sequence shown here is derived from an EMBL/GenBank/DDBJ whole genome shotgun (WGS) entry which is preliminary data.</text>
</comment>
<name>A0AAW9S3B6_9BACT</name>
<organism evidence="3 4">
    <name type="scientific">Rapidithrix thailandica</name>
    <dbReference type="NCBI Taxonomy" id="413964"/>
    <lineage>
        <taxon>Bacteria</taxon>
        <taxon>Pseudomonadati</taxon>
        <taxon>Bacteroidota</taxon>
        <taxon>Cytophagia</taxon>
        <taxon>Cytophagales</taxon>
        <taxon>Flammeovirgaceae</taxon>
        <taxon>Rapidithrix</taxon>
    </lineage>
</organism>
<evidence type="ECO:0000256" key="1">
    <source>
        <dbReference type="ARBA" id="ARBA00022884"/>
    </source>
</evidence>
<protein>
    <submittedName>
        <fullName evidence="3">RNA-binding protein</fullName>
    </submittedName>
</protein>
<evidence type="ECO:0000313" key="4">
    <source>
        <dbReference type="Proteomes" id="UP001403385"/>
    </source>
</evidence>
<dbReference type="Pfam" id="PF00076">
    <property type="entry name" value="RRM_1"/>
    <property type="match status" value="1"/>
</dbReference>
<dbReference type="SUPFAM" id="SSF54928">
    <property type="entry name" value="RNA-binding domain, RBD"/>
    <property type="match status" value="1"/>
</dbReference>
<dbReference type="RefSeq" id="WP_346823403.1">
    <property type="nucleotide sequence ID" value="NZ_JBDKWZ010000015.1"/>
</dbReference>
<dbReference type="GO" id="GO:0003723">
    <property type="term" value="F:RNA binding"/>
    <property type="evidence" value="ECO:0007669"/>
    <property type="project" value="UniProtKB-KW"/>
</dbReference>
<dbReference type="Proteomes" id="UP001403385">
    <property type="component" value="Unassembled WGS sequence"/>
</dbReference>
<dbReference type="InterPro" id="IPR012677">
    <property type="entry name" value="Nucleotide-bd_a/b_plait_sf"/>
</dbReference>
<dbReference type="PROSITE" id="PS50102">
    <property type="entry name" value="RRM"/>
    <property type="match status" value="1"/>
</dbReference>
<dbReference type="InterPro" id="IPR035979">
    <property type="entry name" value="RBD_domain_sf"/>
</dbReference>
<dbReference type="AlphaFoldDB" id="A0AAW9S3B6"/>
<dbReference type="Gene3D" id="3.30.70.330">
    <property type="match status" value="1"/>
</dbReference>